<comment type="caution">
    <text evidence="2">The sequence shown here is derived from an EMBL/GenBank/DDBJ whole genome shotgun (WGS) entry which is preliminary data.</text>
</comment>
<feature type="transmembrane region" description="Helical" evidence="1">
    <location>
        <begin position="187"/>
        <end position="208"/>
    </location>
</feature>
<evidence type="ECO:0008006" key="4">
    <source>
        <dbReference type="Google" id="ProtNLM"/>
    </source>
</evidence>
<feature type="transmembrane region" description="Helical" evidence="1">
    <location>
        <begin position="81"/>
        <end position="103"/>
    </location>
</feature>
<gene>
    <name evidence="2" type="ORF">HQ43_09585</name>
</gene>
<dbReference type="RefSeq" id="WP_152567512.1">
    <property type="nucleotide sequence ID" value="NZ_JQZV01000013.1"/>
</dbReference>
<protein>
    <recommendedName>
        <fullName evidence="4">Yip1 domain-containing protein</fullName>
    </recommendedName>
</protein>
<feature type="transmembrane region" description="Helical" evidence="1">
    <location>
        <begin position="152"/>
        <end position="175"/>
    </location>
</feature>
<feature type="transmembrane region" description="Helical" evidence="1">
    <location>
        <begin position="123"/>
        <end position="145"/>
    </location>
</feature>
<accession>A0ABR4XL29</accession>
<evidence type="ECO:0000256" key="1">
    <source>
        <dbReference type="SAM" id="Phobius"/>
    </source>
</evidence>
<proteinExistence type="predicted"/>
<dbReference type="EMBL" id="JQZV01000013">
    <property type="protein sequence ID" value="KGN92252.1"/>
    <property type="molecule type" value="Genomic_DNA"/>
</dbReference>
<dbReference type="Proteomes" id="UP000030101">
    <property type="component" value="Unassembled WGS sequence"/>
</dbReference>
<evidence type="ECO:0000313" key="3">
    <source>
        <dbReference type="Proteomes" id="UP000030101"/>
    </source>
</evidence>
<evidence type="ECO:0000313" key="2">
    <source>
        <dbReference type="EMBL" id="KGN92252.1"/>
    </source>
</evidence>
<name>A0ABR4XL29_9PORP</name>
<sequence>MKRENFLSIFILLISSHVRPKKIWEDLLGLESRGLSNNTSSESREFFMILYFFPFLTLIALVALGREVVEAIAESGFSKEILIYAFFRVAYYIVLMLASFFYWKAVGSIHGKKFIKDREQSGGWDLPIMAALTSTWLVLLLFALFGQPHLQILWFLPFVFVAGLWGAYNTLVYGLQITPPISRKISLFFAVVNTMLIGVASEIFSTFLL</sequence>
<keyword evidence="3" id="KW-1185">Reference proteome</keyword>
<keyword evidence="1" id="KW-1133">Transmembrane helix</keyword>
<keyword evidence="1" id="KW-0472">Membrane</keyword>
<reference evidence="2 3" key="1">
    <citation type="submission" date="2014-08" db="EMBL/GenBank/DDBJ databases">
        <title>Porphyromonas canoris strain:OH2762 Genome sequencing.</title>
        <authorList>
            <person name="Wallis C."/>
            <person name="Deusch O."/>
            <person name="O'Flynn C."/>
            <person name="Davis I."/>
            <person name="Jospin G."/>
            <person name="Darling A.E."/>
            <person name="Coil D.A."/>
            <person name="Alexiev A."/>
            <person name="Horsfall A."/>
            <person name="Kirkwood N."/>
            <person name="Harris S."/>
            <person name="Eisen J.A."/>
        </authorList>
    </citation>
    <scope>NUCLEOTIDE SEQUENCE [LARGE SCALE GENOMIC DNA]</scope>
    <source>
        <strain evidence="3">COT-108 OH2762</strain>
    </source>
</reference>
<feature type="transmembrane region" description="Helical" evidence="1">
    <location>
        <begin position="46"/>
        <end position="69"/>
    </location>
</feature>
<keyword evidence="1" id="KW-0812">Transmembrane</keyword>
<organism evidence="2 3">
    <name type="scientific">Porphyromonas canoris</name>
    <dbReference type="NCBI Taxonomy" id="36875"/>
    <lineage>
        <taxon>Bacteria</taxon>
        <taxon>Pseudomonadati</taxon>
        <taxon>Bacteroidota</taxon>
        <taxon>Bacteroidia</taxon>
        <taxon>Bacteroidales</taxon>
        <taxon>Porphyromonadaceae</taxon>
        <taxon>Porphyromonas</taxon>
    </lineage>
</organism>